<dbReference type="RefSeq" id="WP_186740737.1">
    <property type="nucleotide sequence ID" value="NZ_VFIA01000043.1"/>
</dbReference>
<dbReference type="InterPro" id="IPR018060">
    <property type="entry name" value="HTH_AraC"/>
</dbReference>
<keyword evidence="1" id="KW-0805">Transcription regulation</keyword>
<evidence type="ECO:0000313" key="5">
    <source>
        <dbReference type="EMBL" id="MBC3794332.1"/>
    </source>
</evidence>
<dbReference type="Proteomes" id="UP000700732">
    <property type="component" value="Unassembled WGS sequence"/>
</dbReference>
<dbReference type="Gene3D" id="1.10.10.60">
    <property type="entry name" value="Homeodomain-like"/>
    <property type="match status" value="1"/>
</dbReference>
<gene>
    <name evidence="5" type="ORF">FH603_4859</name>
</gene>
<protein>
    <submittedName>
        <fullName evidence="5">AraC-like DNA-binding protein</fullName>
    </submittedName>
</protein>
<feature type="domain" description="HTH araC/xylS-type" evidence="4">
    <location>
        <begin position="213"/>
        <end position="294"/>
    </location>
</feature>
<reference evidence="5 6" key="1">
    <citation type="submission" date="2019-06" db="EMBL/GenBank/DDBJ databases">
        <title>Spirosoma utsteinense sp. nov. isolated from Antarctic ice-free soils.</title>
        <authorList>
            <person name="Tahon G."/>
        </authorList>
    </citation>
    <scope>NUCLEOTIDE SEQUENCE [LARGE SCALE GENOMIC DNA]</scope>
    <source>
        <strain evidence="5 6">LMG 31447</strain>
    </source>
</reference>
<evidence type="ECO:0000259" key="4">
    <source>
        <dbReference type="PROSITE" id="PS01124"/>
    </source>
</evidence>
<accession>A0ABR6WCP0</accession>
<keyword evidence="3" id="KW-0804">Transcription</keyword>
<evidence type="ECO:0000313" key="6">
    <source>
        <dbReference type="Proteomes" id="UP000700732"/>
    </source>
</evidence>
<dbReference type="SUPFAM" id="SSF46689">
    <property type="entry name" value="Homeodomain-like"/>
    <property type="match status" value="1"/>
</dbReference>
<comment type="caution">
    <text evidence="5">The sequence shown here is derived from an EMBL/GenBank/DDBJ whole genome shotgun (WGS) entry which is preliminary data.</text>
</comment>
<dbReference type="PROSITE" id="PS01124">
    <property type="entry name" value="HTH_ARAC_FAMILY_2"/>
    <property type="match status" value="1"/>
</dbReference>
<dbReference type="PANTHER" id="PTHR43280">
    <property type="entry name" value="ARAC-FAMILY TRANSCRIPTIONAL REGULATOR"/>
    <property type="match status" value="1"/>
</dbReference>
<dbReference type="InterPro" id="IPR009057">
    <property type="entry name" value="Homeodomain-like_sf"/>
</dbReference>
<proteinExistence type="predicted"/>
<dbReference type="PANTHER" id="PTHR43280:SF32">
    <property type="entry name" value="TRANSCRIPTIONAL REGULATORY PROTEIN"/>
    <property type="match status" value="1"/>
</dbReference>
<name>A0ABR6WCP0_9BACT</name>
<evidence type="ECO:0000256" key="3">
    <source>
        <dbReference type="ARBA" id="ARBA00023163"/>
    </source>
</evidence>
<organism evidence="5 6">
    <name type="scientific">Spirosoma utsteinense</name>
    <dbReference type="NCBI Taxonomy" id="2585773"/>
    <lineage>
        <taxon>Bacteria</taxon>
        <taxon>Pseudomonadati</taxon>
        <taxon>Bacteroidota</taxon>
        <taxon>Cytophagia</taxon>
        <taxon>Cytophagales</taxon>
        <taxon>Cytophagaceae</taxon>
        <taxon>Spirosoma</taxon>
    </lineage>
</organism>
<dbReference type="SMART" id="SM00342">
    <property type="entry name" value="HTH_ARAC"/>
    <property type="match status" value="1"/>
</dbReference>
<keyword evidence="6" id="KW-1185">Reference proteome</keyword>
<dbReference type="Pfam" id="PF12833">
    <property type="entry name" value="HTH_18"/>
    <property type="match status" value="1"/>
</dbReference>
<sequence length="299" mass="33437">MATSNNNTNCIGLSRYDSSQNGQVNVYRIEDTDRPASFPHVRRDFYKIELMTQAQGVLGYANQRVTVSGSVLIFVSPLIPYSWERIAGHEMGFVCLFRKEFISSQLRAGPMANSPLFSVGPSPIVFPESAVVQRLSNIFGQMMAEMVSGYVNKADLLRNYVQLIIHEGLKAAPAVPAYRVDSVARISAMFVDLLNRQFPIASPRHTLRLRNASEFARMIGVHANHLNKALKAVTHKTTTEHITEKIVEEAKALLGHSDWSVADIGYCLGFEHTTNFNSFFKKHTHLPPGKYRRQAIAIS</sequence>
<dbReference type="EMBL" id="VFIA01000043">
    <property type="protein sequence ID" value="MBC3794332.1"/>
    <property type="molecule type" value="Genomic_DNA"/>
</dbReference>
<evidence type="ECO:0000256" key="1">
    <source>
        <dbReference type="ARBA" id="ARBA00023015"/>
    </source>
</evidence>
<keyword evidence="2" id="KW-0238">DNA-binding</keyword>
<evidence type="ECO:0000256" key="2">
    <source>
        <dbReference type="ARBA" id="ARBA00023125"/>
    </source>
</evidence>